<dbReference type="InterPro" id="IPR012336">
    <property type="entry name" value="Thioredoxin-like_fold"/>
</dbReference>
<evidence type="ECO:0000259" key="7">
    <source>
        <dbReference type="PROSITE" id="PS51352"/>
    </source>
</evidence>
<dbReference type="SUPFAM" id="SSF52833">
    <property type="entry name" value="Thioredoxin-like"/>
    <property type="match status" value="1"/>
</dbReference>
<evidence type="ECO:0000256" key="3">
    <source>
        <dbReference type="ARBA" id="ARBA00023002"/>
    </source>
</evidence>
<keyword evidence="3" id="KW-0560">Oxidoreductase</keyword>
<sequence>MNENQRQQNRSKFTFAFAAFAFGMLISATIMNASKTPSADQPDALISYKGSDFTLSELPTSVAMPYYEMAHEHYEKQRAFLEEAALQLVAAELATKENISEELAREQLLSITPPSEDDVNRFFEANKERISKPFYEIKGDIAQYLTQQKVREKRFSVLGELERKGDFALLVKPPKSPAVSIDTEGYPTIGNPDGKIQIVEFADYQCPHCKEASHTLHTLLEQYGDDIQLTYMDFPINRSGVSRKVAEGAVCADQQGQFWEYNSLAFDNQAQLTLDSPATFANKLQLDKAQFESCIGASETIKKVKDSELQAINLGIRGTPAIFVNGRKLEGHEIEQALTKAVKELL</sequence>
<keyword evidence="9" id="KW-1185">Reference proteome</keyword>
<dbReference type="InterPro" id="IPR036249">
    <property type="entry name" value="Thioredoxin-like_sf"/>
</dbReference>
<organism evidence="8 9">
    <name type="scientific">Alkalimarinus alittae</name>
    <dbReference type="NCBI Taxonomy" id="2961619"/>
    <lineage>
        <taxon>Bacteria</taxon>
        <taxon>Pseudomonadati</taxon>
        <taxon>Pseudomonadota</taxon>
        <taxon>Gammaproteobacteria</taxon>
        <taxon>Alteromonadales</taxon>
        <taxon>Alteromonadaceae</taxon>
        <taxon>Alkalimarinus</taxon>
    </lineage>
</organism>
<keyword evidence="6" id="KW-1133">Transmembrane helix</keyword>
<evidence type="ECO:0000256" key="2">
    <source>
        <dbReference type="ARBA" id="ARBA00022729"/>
    </source>
</evidence>
<comment type="similarity">
    <text evidence="1">Belongs to the thioredoxin family. DsbA subfamily.</text>
</comment>
<protein>
    <submittedName>
        <fullName evidence="8">DsbA family protein</fullName>
    </submittedName>
</protein>
<dbReference type="InterPro" id="IPR013766">
    <property type="entry name" value="Thioredoxin_domain"/>
</dbReference>
<feature type="domain" description="Thioredoxin" evidence="7">
    <location>
        <begin position="169"/>
        <end position="346"/>
    </location>
</feature>
<keyword evidence="6" id="KW-0812">Transmembrane</keyword>
<dbReference type="PROSITE" id="PS51352">
    <property type="entry name" value="THIOREDOXIN_2"/>
    <property type="match status" value="1"/>
</dbReference>
<dbReference type="PANTHER" id="PTHR13887:SF14">
    <property type="entry name" value="DISULFIDE BOND FORMATION PROTEIN D"/>
    <property type="match status" value="1"/>
</dbReference>
<name>A0ABY6N0N1_9ALTE</name>
<dbReference type="Gene3D" id="1.10.4030.10">
    <property type="entry name" value="Porin chaperone SurA, peptide-binding domain"/>
    <property type="match status" value="1"/>
</dbReference>
<evidence type="ECO:0000256" key="6">
    <source>
        <dbReference type="SAM" id="Phobius"/>
    </source>
</evidence>
<evidence type="ECO:0000256" key="5">
    <source>
        <dbReference type="ARBA" id="ARBA00023284"/>
    </source>
</evidence>
<dbReference type="Pfam" id="PF13462">
    <property type="entry name" value="Thioredoxin_4"/>
    <property type="match status" value="1"/>
</dbReference>
<keyword evidence="5" id="KW-0676">Redox-active center</keyword>
<evidence type="ECO:0000256" key="1">
    <source>
        <dbReference type="ARBA" id="ARBA00005791"/>
    </source>
</evidence>
<evidence type="ECO:0000256" key="4">
    <source>
        <dbReference type="ARBA" id="ARBA00023157"/>
    </source>
</evidence>
<dbReference type="RefSeq" id="WP_265047153.1">
    <property type="nucleotide sequence ID" value="NZ_CP100390.1"/>
</dbReference>
<reference evidence="8" key="1">
    <citation type="submission" date="2022-06" db="EMBL/GenBank/DDBJ databases">
        <title>Alkalimarinus sp. nov., isolated from gut of a Alitta virens.</title>
        <authorList>
            <person name="Yang A.I."/>
            <person name="Shin N.-R."/>
        </authorList>
    </citation>
    <scope>NUCLEOTIDE SEQUENCE</scope>
    <source>
        <strain evidence="8">A2M4</strain>
    </source>
</reference>
<keyword evidence="4" id="KW-1015">Disulfide bond</keyword>
<dbReference type="EMBL" id="CP100390">
    <property type="protein sequence ID" value="UZE95663.1"/>
    <property type="molecule type" value="Genomic_DNA"/>
</dbReference>
<dbReference type="Gene3D" id="3.40.30.10">
    <property type="entry name" value="Glutaredoxin"/>
    <property type="match status" value="1"/>
</dbReference>
<keyword evidence="2" id="KW-0732">Signal</keyword>
<evidence type="ECO:0000313" key="8">
    <source>
        <dbReference type="EMBL" id="UZE95663.1"/>
    </source>
</evidence>
<keyword evidence="6" id="KW-0472">Membrane</keyword>
<dbReference type="Proteomes" id="UP001163739">
    <property type="component" value="Chromosome"/>
</dbReference>
<feature type="transmembrane region" description="Helical" evidence="6">
    <location>
        <begin position="12"/>
        <end position="31"/>
    </location>
</feature>
<proteinExistence type="inferred from homology"/>
<evidence type="ECO:0000313" key="9">
    <source>
        <dbReference type="Proteomes" id="UP001163739"/>
    </source>
</evidence>
<dbReference type="PANTHER" id="PTHR13887">
    <property type="entry name" value="GLUTATHIONE S-TRANSFERASE KAPPA"/>
    <property type="match status" value="1"/>
</dbReference>
<gene>
    <name evidence="8" type="ORF">NKI27_16620</name>
</gene>
<accession>A0ABY6N0N1</accession>